<dbReference type="PANTHER" id="PTHR15934:SF2">
    <property type="entry name" value="A-KINASE ANCHOR PROTEIN 7-LIKE PHOSPHOESTERASE DOMAIN-CONTAINING PROTEIN"/>
    <property type="match status" value="1"/>
</dbReference>
<dbReference type="GO" id="GO:0010738">
    <property type="term" value="P:regulation of protein kinase A signaling"/>
    <property type="evidence" value="ECO:0007669"/>
    <property type="project" value="TreeGrafter"/>
</dbReference>
<dbReference type="InterPro" id="IPR019510">
    <property type="entry name" value="AKAP7-like_phosphoesterase"/>
</dbReference>
<dbReference type="Proteomes" id="UP000193922">
    <property type="component" value="Unassembled WGS sequence"/>
</dbReference>
<dbReference type="InterPro" id="IPR009097">
    <property type="entry name" value="Cyclic_Pdiesterase"/>
</dbReference>
<evidence type="ECO:0000259" key="1">
    <source>
        <dbReference type="Pfam" id="PF10469"/>
    </source>
</evidence>
<dbReference type="Gene3D" id="3.90.1140.10">
    <property type="entry name" value="Cyclic phosphodiesterase"/>
    <property type="match status" value="1"/>
</dbReference>
<dbReference type="GO" id="GO:0005829">
    <property type="term" value="C:cytosol"/>
    <property type="evidence" value="ECO:0007669"/>
    <property type="project" value="TreeGrafter"/>
</dbReference>
<dbReference type="OrthoDB" id="5533806at2759"/>
<accession>A0A1Y1W2F5</accession>
<proteinExistence type="predicted"/>
<sequence>MATILTTRSALEGALECMERMNADKALRGAKGAPASWTARTLLKTMLDCRMALARLEPATDRAGTMFLGIESKALHGLAQSRDPVSLDAVASKLNESIPRKFANTEDVGQAVSTIEEVASGLLSFSGGQREDPAIWTGVALYFLLHSFATTKGAPDTAYRAVLTAGEAFKALGFEYLQCDCALVLIDKHWQQNAAKFIVAQAITRSLEMGDLVRAQSILNKTKERWSDLWIQYLAKVVTRSVDSDALWLEFDARDEWTHVCSDSSQLLRDKDPSFQYMRGSNDEHPLCAELCPRDPKNLGSLSKTERQQRPNYFLAVRLSNPSLQTQLQHFYKSVSETFPRHSRYLINPTLSHVTLGTMFLEKHDIPGAVDLLESFADLVNEYIQEPPKLTLKGIGNFGGNRVVFANVDASHGFQSLVRDIRVIFWSHGYSNTPLLAPRRVPAFQVTSGHVMDWKPHATLMKVGSLAMPVSVKKAREQIKSSLAKLENSGTPRKKPATKIPGFVFKNFMNHSFGSQIVSRIELLSMTVKDKDGYYARLGGLDIDK</sequence>
<name>A0A1Y1W2F5_9FUNG</name>
<dbReference type="RefSeq" id="XP_040741333.1">
    <property type="nucleotide sequence ID" value="XM_040885680.1"/>
</dbReference>
<dbReference type="PANTHER" id="PTHR15934">
    <property type="entry name" value="RNA 2',3'-CYCLIC PHOSPHODIESTERASE"/>
    <property type="match status" value="1"/>
</dbReference>
<protein>
    <recommendedName>
        <fullName evidence="1">A-kinase anchor protein 7-like phosphoesterase domain-containing protein</fullName>
    </recommendedName>
</protein>
<comment type="caution">
    <text evidence="2">The sequence shown here is derived from an EMBL/GenBank/DDBJ whole genome shotgun (WGS) entry which is preliminary data.</text>
</comment>
<dbReference type="EMBL" id="MCFD01000012">
    <property type="protein sequence ID" value="ORX67446.1"/>
    <property type="molecule type" value="Genomic_DNA"/>
</dbReference>
<dbReference type="GeneID" id="63802328"/>
<dbReference type="Pfam" id="PF10469">
    <property type="entry name" value="AKAP7_NLS"/>
    <property type="match status" value="1"/>
</dbReference>
<feature type="domain" description="A-kinase anchor protein 7-like phosphoesterase" evidence="1">
    <location>
        <begin position="311"/>
        <end position="541"/>
    </location>
</feature>
<keyword evidence="3" id="KW-1185">Reference proteome</keyword>
<organism evidence="2 3">
    <name type="scientific">Linderina pennispora</name>
    <dbReference type="NCBI Taxonomy" id="61395"/>
    <lineage>
        <taxon>Eukaryota</taxon>
        <taxon>Fungi</taxon>
        <taxon>Fungi incertae sedis</taxon>
        <taxon>Zoopagomycota</taxon>
        <taxon>Kickxellomycotina</taxon>
        <taxon>Kickxellomycetes</taxon>
        <taxon>Kickxellales</taxon>
        <taxon>Kickxellaceae</taxon>
        <taxon>Linderina</taxon>
    </lineage>
</organism>
<dbReference type="GO" id="GO:0034237">
    <property type="term" value="F:protein kinase A regulatory subunit binding"/>
    <property type="evidence" value="ECO:0007669"/>
    <property type="project" value="TreeGrafter"/>
</dbReference>
<reference evidence="2 3" key="1">
    <citation type="submission" date="2016-07" db="EMBL/GenBank/DDBJ databases">
        <title>Pervasive Adenine N6-methylation of Active Genes in Fungi.</title>
        <authorList>
            <consortium name="DOE Joint Genome Institute"/>
            <person name="Mondo S.J."/>
            <person name="Dannebaum R.O."/>
            <person name="Kuo R.C."/>
            <person name="Labutti K."/>
            <person name="Haridas S."/>
            <person name="Kuo A."/>
            <person name="Salamov A."/>
            <person name="Ahrendt S.R."/>
            <person name="Lipzen A."/>
            <person name="Sullivan W."/>
            <person name="Andreopoulos W.B."/>
            <person name="Clum A."/>
            <person name="Lindquist E."/>
            <person name="Daum C."/>
            <person name="Ramamoorthy G.K."/>
            <person name="Gryganskyi A."/>
            <person name="Culley D."/>
            <person name="Magnuson J.K."/>
            <person name="James T.Y."/>
            <person name="O'Malley M.A."/>
            <person name="Stajich J.E."/>
            <person name="Spatafora J.W."/>
            <person name="Visel A."/>
            <person name="Grigoriev I.V."/>
        </authorList>
    </citation>
    <scope>NUCLEOTIDE SEQUENCE [LARGE SCALE GENOMIC DNA]</scope>
    <source>
        <strain evidence="2 3">ATCC 12442</strain>
    </source>
</reference>
<evidence type="ECO:0000313" key="3">
    <source>
        <dbReference type="Proteomes" id="UP000193922"/>
    </source>
</evidence>
<gene>
    <name evidence="2" type="ORF">DL89DRAFT_259326</name>
</gene>
<dbReference type="InterPro" id="IPR052641">
    <property type="entry name" value="AKAP7_isoform_gamma"/>
</dbReference>
<dbReference type="STRING" id="61395.A0A1Y1W2F5"/>
<dbReference type="AlphaFoldDB" id="A0A1Y1W2F5"/>
<dbReference type="SUPFAM" id="SSF55144">
    <property type="entry name" value="LigT-like"/>
    <property type="match status" value="1"/>
</dbReference>
<evidence type="ECO:0000313" key="2">
    <source>
        <dbReference type="EMBL" id="ORX67446.1"/>
    </source>
</evidence>